<evidence type="ECO:0000256" key="1">
    <source>
        <dbReference type="SAM" id="MobiDB-lite"/>
    </source>
</evidence>
<feature type="compositionally biased region" description="Basic and acidic residues" evidence="1">
    <location>
        <begin position="109"/>
        <end position="120"/>
    </location>
</feature>
<dbReference type="InterPro" id="IPR036388">
    <property type="entry name" value="WH-like_DNA-bd_sf"/>
</dbReference>
<organism evidence="2 3">
    <name type="scientific">Limnoglobus roseus</name>
    <dbReference type="NCBI Taxonomy" id="2598579"/>
    <lineage>
        <taxon>Bacteria</taxon>
        <taxon>Pseudomonadati</taxon>
        <taxon>Planctomycetota</taxon>
        <taxon>Planctomycetia</taxon>
        <taxon>Gemmatales</taxon>
        <taxon>Gemmataceae</taxon>
        <taxon>Limnoglobus</taxon>
    </lineage>
</organism>
<dbReference type="AlphaFoldDB" id="A0A5C1AJV5"/>
<gene>
    <name evidence="2" type="ORF">PX52LOC_05315</name>
</gene>
<dbReference type="EMBL" id="CP042425">
    <property type="protein sequence ID" value="QEL18296.1"/>
    <property type="molecule type" value="Genomic_DNA"/>
</dbReference>
<evidence type="ECO:0000313" key="3">
    <source>
        <dbReference type="Proteomes" id="UP000324974"/>
    </source>
</evidence>
<keyword evidence="3" id="KW-1185">Reference proteome</keyword>
<reference evidence="3" key="1">
    <citation type="submission" date="2019-08" db="EMBL/GenBank/DDBJ databases">
        <title>Limnoglobus roseus gen. nov., sp. nov., a novel freshwater planctomycete with a giant genome from the family Gemmataceae.</title>
        <authorList>
            <person name="Kulichevskaya I.S."/>
            <person name="Naumoff D.G."/>
            <person name="Miroshnikov K."/>
            <person name="Ivanova A."/>
            <person name="Philippov D.A."/>
            <person name="Hakobyan A."/>
            <person name="Rijpstra I.C."/>
            <person name="Sinninghe Damste J.S."/>
            <person name="Liesack W."/>
            <person name="Dedysh S.N."/>
        </authorList>
    </citation>
    <scope>NUCLEOTIDE SEQUENCE [LARGE SCALE GENOMIC DNA]</scope>
    <source>
        <strain evidence="3">PX52</strain>
    </source>
</reference>
<accession>A0A5C1AJV5</accession>
<evidence type="ECO:0000313" key="2">
    <source>
        <dbReference type="EMBL" id="QEL18296.1"/>
    </source>
</evidence>
<dbReference type="Gene3D" id="1.10.10.10">
    <property type="entry name" value="Winged helix-like DNA-binding domain superfamily/Winged helix DNA-binding domain"/>
    <property type="match status" value="1"/>
</dbReference>
<dbReference type="KEGG" id="lrs:PX52LOC_05315"/>
<proteinExistence type="predicted"/>
<protein>
    <submittedName>
        <fullName evidence="2">Uncharacterized protein</fullName>
    </submittedName>
</protein>
<dbReference type="Pfam" id="PF13384">
    <property type="entry name" value="HTH_23"/>
    <property type="match status" value="1"/>
</dbReference>
<name>A0A5C1AJV5_9BACT</name>
<sequence>MATDADDQPLTPEHLAVEQRRLLASRLYLRGKSLREIADELGVSHTQVRRDLDAVRAEWLAEGKANVDEAVARQVARYEHLIALAYRAFDESRGTHVVTRTETSTGEKGGTKDSETKEEMAGDPRFIAEVRHCQEAIAKLKGYNAAIKVESTHKGVLAIDKALSDAV</sequence>
<dbReference type="Proteomes" id="UP000324974">
    <property type="component" value="Chromosome"/>
</dbReference>
<dbReference type="RefSeq" id="WP_246173469.1">
    <property type="nucleotide sequence ID" value="NZ_CP042425.1"/>
</dbReference>
<feature type="region of interest" description="Disordered" evidence="1">
    <location>
        <begin position="97"/>
        <end position="120"/>
    </location>
</feature>